<dbReference type="Proteomes" id="UP000007882">
    <property type="component" value="Chromosome"/>
</dbReference>
<gene>
    <name evidence="2" type="ordered locus">AMIS_38360</name>
</gene>
<feature type="transmembrane region" description="Helical" evidence="1">
    <location>
        <begin position="61"/>
        <end position="79"/>
    </location>
</feature>
<protein>
    <submittedName>
        <fullName evidence="2">Uncharacterized protein</fullName>
    </submittedName>
</protein>
<keyword evidence="1" id="KW-1133">Transmembrane helix</keyword>
<feature type="transmembrane region" description="Helical" evidence="1">
    <location>
        <begin position="6"/>
        <end position="30"/>
    </location>
</feature>
<dbReference type="HOGENOM" id="CLU_2448038_0_0_11"/>
<keyword evidence="3" id="KW-1185">Reference proteome</keyword>
<accession>I0H7R9</accession>
<evidence type="ECO:0000256" key="1">
    <source>
        <dbReference type="SAM" id="Phobius"/>
    </source>
</evidence>
<proteinExistence type="predicted"/>
<dbReference type="STRING" id="512565.AMIS_38360"/>
<sequence>MAGLFLAALVVYECVNYGISTVIAAVLFLAVPWLPWWPFRLTWIPLVLVVLYTFGPFFWPPFFVAGLAWLTGIAAYHVVRGTPNRRLPA</sequence>
<keyword evidence="1" id="KW-0472">Membrane</keyword>
<organism evidence="2 3">
    <name type="scientific">Actinoplanes missouriensis (strain ATCC 14538 / DSM 43046 / CBS 188.64 / JCM 3121 / NBRC 102363 / NCIMB 12654 / NRRL B-3342 / UNCC 431)</name>
    <dbReference type="NCBI Taxonomy" id="512565"/>
    <lineage>
        <taxon>Bacteria</taxon>
        <taxon>Bacillati</taxon>
        <taxon>Actinomycetota</taxon>
        <taxon>Actinomycetes</taxon>
        <taxon>Micromonosporales</taxon>
        <taxon>Micromonosporaceae</taxon>
        <taxon>Actinoplanes</taxon>
    </lineage>
</organism>
<dbReference type="AlphaFoldDB" id="I0H7R9"/>
<keyword evidence="1" id="KW-0812">Transmembrane</keyword>
<dbReference type="PATRIC" id="fig|512565.3.peg.3827"/>
<name>I0H7R9_ACTM4</name>
<dbReference type="KEGG" id="ams:AMIS_38360"/>
<reference evidence="2 3" key="1">
    <citation type="submission" date="2012-02" db="EMBL/GenBank/DDBJ databases">
        <title>Complete genome sequence of Actinoplanes missouriensis 431 (= NBRC 102363).</title>
        <authorList>
            <person name="Ohnishi Y."/>
            <person name="Ishikawa J."/>
            <person name="Sekine M."/>
            <person name="Hosoyama A."/>
            <person name="Harada T."/>
            <person name="Narita H."/>
            <person name="Hata T."/>
            <person name="Konno Y."/>
            <person name="Tutikane K."/>
            <person name="Fujita N."/>
            <person name="Horinouchi S."/>
            <person name="Hayakawa M."/>
        </authorList>
    </citation>
    <scope>NUCLEOTIDE SEQUENCE [LARGE SCALE GENOMIC DNA]</scope>
    <source>
        <strain evidence="3">ATCC 14538 / DSM 43046 / CBS 188.64 / JCM 3121 / NBRC 102363 / NCIMB 12654 / NRRL B-3342 / UNCC 431</strain>
    </source>
</reference>
<dbReference type="EMBL" id="AP012319">
    <property type="protein sequence ID" value="BAL89056.1"/>
    <property type="molecule type" value="Genomic_DNA"/>
</dbReference>
<evidence type="ECO:0000313" key="2">
    <source>
        <dbReference type="EMBL" id="BAL89056.1"/>
    </source>
</evidence>
<evidence type="ECO:0000313" key="3">
    <source>
        <dbReference type="Proteomes" id="UP000007882"/>
    </source>
</evidence>